<dbReference type="Proteomes" id="UP000324222">
    <property type="component" value="Unassembled WGS sequence"/>
</dbReference>
<sequence length="60" mass="6990">MALPMPPHSLQDMPGHMAFPSPPQQNIPEYYTDELEMNDLLIKIQLYLTHLLDTVQQQKK</sequence>
<evidence type="ECO:0000313" key="3">
    <source>
        <dbReference type="Proteomes" id="UP000324222"/>
    </source>
</evidence>
<comment type="caution">
    <text evidence="2">The sequence shown here is derived from an EMBL/GenBank/DDBJ whole genome shotgun (WGS) entry which is preliminary data.</text>
</comment>
<protein>
    <submittedName>
        <fullName evidence="2">Uncharacterized protein</fullName>
    </submittedName>
</protein>
<name>A0A5B7JWA5_PORTR</name>
<dbReference type="EMBL" id="VSRR010117022">
    <property type="protein sequence ID" value="MPC99119.1"/>
    <property type="molecule type" value="Genomic_DNA"/>
</dbReference>
<proteinExistence type="predicted"/>
<accession>A0A5B7JWA5</accession>
<organism evidence="2 3">
    <name type="scientific">Portunus trituberculatus</name>
    <name type="common">Swimming crab</name>
    <name type="synonym">Neptunus trituberculatus</name>
    <dbReference type="NCBI Taxonomy" id="210409"/>
    <lineage>
        <taxon>Eukaryota</taxon>
        <taxon>Metazoa</taxon>
        <taxon>Ecdysozoa</taxon>
        <taxon>Arthropoda</taxon>
        <taxon>Crustacea</taxon>
        <taxon>Multicrustacea</taxon>
        <taxon>Malacostraca</taxon>
        <taxon>Eumalacostraca</taxon>
        <taxon>Eucarida</taxon>
        <taxon>Decapoda</taxon>
        <taxon>Pleocyemata</taxon>
        <taxon>Brachyura</taxon>
        <taxon>Eubrachyura</taxon>
        <taxon>Portunoidea</taxon>
        <taxon>Portunidae</taxon>
        <taxon>Portuninae</taxon>
        <taxon>Portunus</taxon>
    </lineage>
</organism>
<evidence type="ECO:0000313" key="2">
    <source>
        <dbReference type="EMBL" id="MPC99119.1"/>
    </source>
</evidence>
<feature type="region of interest" description="Disordered" evidence="1">
    <location>
        <begin position="1"/>
        <end position="25"/>
    </location>
</feature>
<reference evidence="2 3" key="1">
    <citation type="submission" date="2019-05" db="EMBL/GenBank/DDBJ databases">
        <title>Another draft genome of Portunus trituberculatus and its Hox gene families provides insights of decapod evolution.</title>
        <authorList>
            <person name="Jeong J.-H."/>
            <person name="Song I."/>
            <person name="Kim S."/>
            <person name="Choi T."/>
            <person name="Kim D."/>
            <person name="Ryu S."/>
            <person name="Kim W."/>
        </authorList>
    </citation>
    <scope>NUCLEOTIDE SEQUENCE [LARGE SCALE GENOMIC DNA]</scope>
    <source>
        <tissue evidence="2">Muscle</tissue>
    </source>
</reference>
<keyword evidence="3" id="KW-1185">Reference proteome</keyword>
<evidence type="ECO:0000256" key="1">
    <source>
        <dbReference type="SAM" id="MobiDB-lite"/>
    </source>
</evidence>
<dbReference type="AlphaFoldDB" id="A0A5B7JWA5"/>
<gene>
    <name evidence="2" type="ORF">E2C01_094515</name>
</gene>